<organism evidence="2 3">
    <name type="scientific">Iris pallida</name>
    <name type="common">Sweet iris</name>
    <dbReference type="NCBI Taxonomy" id="29817"/>
    <lineage>
        <taxon>Eukaryota</taxon>
        <taxon>Viridiplantae</taxon>
        <taxon>Streptophyta</taxon>
        <taxon>Embryophyta</taxon>
        <taxon>Tracheophyta</taxon>
        <taxon>Spermatophyta</taxon>
        <taxon>Magnoliopsida</taxon>
        <taxon>Liliopsida</taxon>
        <taxon>Asparagales</taxon>
        <taxon>Iridaceae</taxon>
        <taxon>Iridoideae</taxon>
        <taxon>Irideae</taxon>
        <taxon>Iris</taxon>
    </lineage>
</organism>
<keyword evidence="1" id="KW-1133">Transmembrane helix</keyword>
<dbReference type="EMBL" id="JANAVB010030220">
    <property type="protein sequence ID" value="KAJ6813759.1"/>
    <property type="molecule type" value="Genomic_DNA"/>
</dbReference>
<gene>
    <name evidence="2" type="ORF">M6B38_143055</name>
</gene>
<name>A0AAX6FBY9_IRIPA</name>
<keyword evidence="3" id="KW-1185">Reference proteome</keyword>
<protein>
    <submittedName>
        <fullName evidence="2">Leucine-rich repeat extensin-like protein 3</fullName>
    </submittedName>
</protein>
<feature type="transmembrane region" description="Helical" evidence="1">
    <location>
        <begin position="126"/>
        <end position="144"/>
    </location>
</feature>
<evidence type="ECO:0000256" key="1">
    <source>
        <dbReference type="SAM" id="Phobius"/>
    </source>
</evidence>
<evidence type="ECO:0000313" key="2">
    <source>
        <dbReference type="EMBL" id="KAJ6813759.1"/>
    </source>
</evidence>
<reference evidence="2" key="1">
    <citation type="journal article" date="2023" name="GigaByte">
        <title>Genome assembly of the bearded iris, Iris pallida Lam.</title>
        <authorList>
            <person name="Bruccoleri R.E."/>
            <person name="Oakeley E.J."/>
            <person name="Faust A.M.E."/>
            <person name="Altorfer M."/>
            <person name="Dessus-Babus S."/>
            <person name="Burckhardt D."/>
            <person name="Oertli M."/>
            <person name="Naumann U."/>
            <person name="Petersen F."/>
            <person name="Wong J."/>
        </authorList>
    </citation>
    <scope>NUCLEOTIDE SEQUENCE</scope>
    <source>
        <strain evidence="2">GSM-AAB239-AS_SAM_17_03QT</strain>
    </source>
</reference>
<keyword evidence="1" id="KW-0812">Transmembrane</keyword>
<reference evidence="2" key="2">
    <citation type="submission" date="2023-04" db="EMBL/GenBank/DDBJ databases">
        <authorList>
            <person name="Bruccoleri R.E."/>
            <person name="Oakeley E.J."/>
            <person name="Faust A.-M."/>
            <person name="Dessus-Babus S."/>
            <person name="Altorfer M."/>
            <person name="Burckhardt D."/>
            <person name="Oertli M."/>
            <person name="Naumann U."/>
            <person name="Petersen F."/>
            <person name="Wong J."/>
        </authorList>
    </citation>
    <scope>NUCLEOTIDE SEQUENCE</scope>
    <source>
        <strain evidence="2">GSM-AAB239-AS_SAM_17_03QT</strain>
        <tissue evidence="2">Leaf</tissue>
    </source>
</reference>
<dbReference type="Proteomes" id="UP001140949">
    <property type="component" value="Unassembled WGS sequence"/>
</dbReference>
<sequence>MAGRRTEEACPWARPGCDAEIAAWWRCSTRGTTARGRRRERRLGGGSFDLWAPGSARPGDREERVQLGKAGGQIWVPCQRRRFVSGWRTRRSHRLRSRGQETLASSAKEEGRRWHDARGGRGLKRLGLGFFFYCFLSLSCRVLCRIFRMCPMLDSKTTFCGCND</sequence>
<dbReference type="AlphaFoldDB" id="A0AAX6FBY9"/>
<evidence type="ECO:0000313" key="3">
    <source>
        <dbReference type="Proteomes" id="UP001140949"/>
    </source>
</evidence>
<comment type="caution">
    <text evidence="2">The sequence shown here is derived from an EMBL/GenBank/DDBJ whole genome shotgun (WGS) entry which is preliminary data.</text>
</comment>
<accession>A0AAX6FBY9</accession>
<proteinExistence type="predicted"/>
<keyword evidence="1" id="KW-0472">Membrane</keyword>